<feature type="binding site" evidence="10">
    <location>
        <position position="210"/>
    </location>
    <ligand>
        <name>UDP-N-acetyl-alpha-D-glucosamine</name>
        <dbReference type="ChEBI" id="CHEBI:57705"/>
    </ligand>
</feature>
<proteinExistence type="inferred from homology"/>
<dbReference type="AlphaFoldDB" id="A0A2H0UMX8"/>
<evidence type="ECO:0000259" key="12">
    <source>
        <dbReference type="Pfam" id="PF04101"/>
    </source>
</evidence>
<keyword evidence="4 10" id="KW-0808">Transferase</keyword>
<feature type="binding site" evidence="10">
    <location>
        <position position="179"/>
    </location>
    <ligand>
        <name>UDP-N-acetyl-alpha-D-glucosamine</name>
        <dbReference type="ChEBI" id="CHEBI:57705"/>
    </ligand>
</feature>
<gene>
    <name evidence="10" type="primary">murG</name>
    <name evidence="13" type="ORF">COU10_02915</name>
</gene>
<accession>A0A2H0UMX8</accession>
<dbReference type="GO" id="GO:0005886">
    <property type="term" value="C:plasma membrane"/>
    <property type="evidence" value="ECO:0007669"/>
    <property type="project" value="UniProtKB-SubCell"/>
</dbReference>
<keyword evidence="2 10" id="KW-0132">Cell division</keyword>
<feature type="domain" description="Glycosyl transferase family 28 C-terminal" evidence="12">
    <location>
        <begin position="203"/>
        <end position="372"/>
    </location>
</feature>
<keyword evidence="6 10" id="KW-0573">Peptidoglycan synthesis</keyword>
<evidence type="ECO:0000313" key="14">
    <source>
        <dbReference type="Proteomes" id="UP000230903"/>
    </source>
</evidence>
<dbReference type="Gene3D" id="3.40.50.2000">
    <property type="entry name" value="Glycogen Phosphorylase B"/>
    <property type="match status" value="2"/>
</dbReference>
<comment type="pathway">
    <text evidence="10">Cell wall biogenesis; peptidoglycan biosynthesis.</text>
</comment>
<evidence type="ECO:0000256" key="5">
    <source>
        <dbReference type="ARBA" id="ARBA00022960"/>
    </source>
</evidence>
<evidence type="ECO:0000256" key="7">
    <source>
        <dbReference type="ARBA" id="ARBA00023136"/>
    </source>
</evidence>
<evidence type="ECO:0000259" key="11">
    <source>
        <dbReference type="Pfam" id="PF03033"/>
    </source>
</evidence>
<evidence type="ECO:0000256" key="1">
    <source>
        <dbReference type="ARBA" id="ARBA00022475"/>
    </source>
</evidence>
<dbReference type="GO" id="GO:0005975">
    <property type="term" value="P:carbohydrate metabolic process"/>
    <property type="evidence" value="ECO:0007669"/>
    <property type="project" value="InterPro"/>
</dbReference>
<feature type="binding site" evidence="10">
    <location>
        <begin position="18"/>
        <end position="20"/>
    </location>
    <ligand>
        <name>UDP-N-acetyl-alpha-D-glucosamine</name>
        <dbReference type="ChEBI" id="CHEBI:57705"/>
    </ligand>
</feature>
<dbReference type="Proteomes" id="UP000230903">
    <property type="component" value="Unassembled WGS sequence"/>
</dbReference>
<dbReference type="PANTHER" id="PTHR21015">
    <property type="entry name" value="UDP-N-ACETYLGLUCOSAMINE--N-ACETYLMURAMYL-(PENTAPEPTIDE) PYROPHOSPHORYL-UNDECAPRENOL N-ACETYLGLUCOSAMINE TRANSFERASE 1"/>
    <property type="match status" value="1"/>
</dbReference>
<keyword evidence="7 10" id="KW-0472">Membrane</keyword>
<dbReference type="EC" id="2.4.1.227" evidence="10"/>
<dbReference type="EMBL" id="PFBC01000046">
    <property type="protein sequence ID" value="PIR87764.1"/>
    <property type="molecule type" value="Genomic_DNA"/>
</dbReference>
<sequence>MAKKKINKIFVGLTAGGSGGHMYPLLAVAKSIQKTAMMNHLELDLRYFGDPGNFAKDLADKQVKISRIASSKWRRYFSLQNFLDIFKFFWGIVQAMWVMYWRMPDVVFSKAGPGVVPILFVARWYNIPVVIHETDAVPGRANYLSSKHADLIEVAFAEVKDKFPEKVQHLVKIVGNPVREDVLVEESREQSRQILGVKSEKPVLLVMGGSQGAEALNYFILENSQVLLQDFEIIHQIGKENFDGYMAEFNFMTKNFRAELKANYYPFAYFDGANYAHALNACDVILSRSGGSVFEMAAHGKPAFLVPLPNSANNHQAENAYIYQSAGAGIVIEEGNLLPTLFITQLKRVLGDSDRYRKMSEAAKSFYHPNAADYIARDVLQIALKAMGVVI</sequence>
<comment type="subcellular location">
    <subcellularLocation>
        <location evidence="10">Cell membrane</location>
        <topology evidence="10">Peripheral membrane protein</topology>
        <orientation evidence="10">Cytoplasmic side</orientation>
    </subcellularLocation>
</comment>
<keyword evidence="8 10" id="KW-0131">Cell cycle</keyword>
<evidence type="ECO:0000256" key="9">
    <source>
        <dbReference type="ARBA" id="ARBA00023316"/>
    </source>
</evidence>
<evidence type="ECO:0000256" key="4">
    <source>
        <dbReference type="ARBA" id="ARBA00022679"/>
    </source>
</evidence>
<dbReference type="InterPro" id="IPR007235">
    <property type="entry name" value="Glyco_trans_28_C"/>
</dbReference>
<keyword evidence="1 10" id="KW-1003">Cell membrane</keyword>
<dbReference type="InterPro" id="IPR006009">
    <property type="entry name" value="GlcNAc_MurG"/>
</dbReference>
<comment type="function">
    <text evidence="10">Cell wall formation. Catalyzes the transfer of a GlcNAc subunit on undecaprenyl-pyrophosphoryl-MurNAc-pentapeptide (lipid intermediate I) to form undecaprenyl-pyrophosphoryl-MurNAc-(pentapeptide)GlcNAc (lipid intermediate II).</text>
</comment>
<comment type="catalytic activity">
    <reaction evidence="10">
        <text>di-trans,octa-cis-undecaprenyl diphospho-N-acetyl-alpha-D-muramoyl-L-alanyl-D-glutamyl-meso-2,6-diaminopimeloyl-D-alanyl-D-alanine + UDP-N-acetyl-alpha-D-glucosamine = di-trans,octa-cis-undecaprenyl diphospho-[N-acetyl-alpha-D-glucosaminyl-(1-&gt;4)]-N-acetyl-alpha-D-muramoyl-L-alanyl-D-glutamyl-meso-2,6-diaminopimeloyl-D-alanyl-D-alanine + UDP + H(+)</text>
        <dbReference type="Rhea" id="RHEA:31227"/>
        <dbReference type="ChEBI" id="CHEBI:15378"/>
        <dbReference type="ChEBI" id="CHEBI:57705"/>
        <dbReference type="ChEBI" id="CHEBI:58223"/>
        <dbReference type="ChEBI" id="CHEBI:61387"/>
        <dbReference type="ChEBI" id="CHEBI:61388"/>
        <dbReference type="EC" id="2.4.1.227"/>
    </reaction>
</comment>
<comment type="caution">
    <text evidence="10">Lacks conserved residue(s) required for the propagation of feature annotation.</text>
</comment>
<feature type="binding site" evidence="10">
    <location>
        <position position="316"/>
    </location>
    <ligand>
        <name>UDP-N-acetyl-alpha-D-glucosamine</name>
        <dbReference type="ChEBI" id="CHEBI:57705"/>
    </ligand>
</feature>
<dbReference type="GO" id="GO:0051301">
    <property type="term" value="P:cell division"/>
    <property type="evidence" value="ECO:0007669"/>
    <property type="project" value="UniProtKB-KW"/>
</dbReference>
<evidence type="ECO:0000256" key="2">
    <source>
        <dbReference type="ARBA" id="ARBA00022618"/>
    </source>
</evidence>
<dbReference type="CDD" id="cd03785">
    <property type="entry name" value="GT28_MurG"/>
    <property type="match status" value="1"/>
</dbReference>
<dbReference type="HAMAP" id="MF_00033">
    <property type="entry name" value="MurG"/>
    <property type="match status" value="1"/>
</dbReference>
<reference evidence="14" key="1">
    <citation type="submission" date="2017-09" db="EMBL/GenBank/DDBJ databases">
        <title>Depth-based differentiation of microbial function through sediment-hosted aquifers and enrichment of novel symbionts in the deep terrestrial subsurface.</title>
        <authorList>
            <person name="Probst A.J."/>
            <person name="Ladd B."/>
            <person name="Jarett J.K."/>
            <person name="Geller-Mcgrath D.E."/>
            <person name="Sieber C.M.K."/>
            <person name="Emerson J.B."/>
            <person name="Anantharaman K."/>
            <person name="Thomas B.C."/>
            <person name="Malmstrom R."/>
            <person name="Stieglmeier M."/>
            <person name="Klingl A."/>
            <person name="Woyke T."/>
            <person name="Ryan C.M."/>
            <person name="Banfield J.F."/>
        </authorList>
    </citation>
    <scope>NUCLEOTIDE SEQUENCE [LARGE SCALE GENOMIC DNA]</scope>
</reference>
<comment type="similarity">
    <text evidence="10">Belongs to the glycosyltransferase 28 family. MurG subfamily.</text>
</comment>
<feature type="domain" description="Glycosyltransferase family 28 N-terminal" evidence="11">
    <location>
        <begin position="12"/>
        <end position="150"/>
    </location>
</feature>
<name>A0A2H0UMX8_9BACT</name>
<dbReference type="GO" id="GO:0071555">
    <property type="term" value="P:cell wall organization"/>
    <property type="evidence" value="ECO:0007669"/>
    <property type="project" value="UniProtKB-KW"/>
</dbReference>
<evidence type="ECO:0000256" key="3">
    <source>
        <dbReference type="ARBA" id="ARBA00022676"/>
    </source>
</evidence>
<evidence type="ECO:0000256" key="8">
    <source>
        <dbReference type="ARBA" id="ARBA00023306"/>
    </source>
</evidence>
<organism evidence="13 14">
    <name type="scientific">Candidatus Harrisonbacteria bacterium CG10_big_fil_rev_8_21_14_0_10_45_28</name>
    <dbReference type="NCBI Taxonomy" id="1974586"/>
    <lineage>
        <taxon>Bacteria</taxon>
        <taxon>Candidatus Harrisoniibacteriota</taxon>
    </lineage>
</organism>
<dbReference type="PANTHER" id="PTHR21015:SF22">
    <property type="entry name" value="GLYCOSYLTRANSFERASE"/>
    <property type="match status" value="1"/>
</dbReference>
<dbReference type="Pfam" id="PF03033">
    <property type="entry name" value="Glyco_transf_28"/>
    <property type="match status" value="1"/>
</dbReference>
<dbReference type="InterPro" id="IPR004276">
    <property type="entry name" value="GlycoTrans_28_N"/>
</dbReference>
<dbReference type="GO" id="GO:0050511">
    <property type="term" value="F:undecaprenyldiphospho-muramoylpentapeptide beta-N-acetylglucosaminyltransferase activity"/>
    <property type="evidence" value="ECO:0007669"/>
    <property type="project" value="UniProtKB-UniRule"/>
</dbReference>
<dbReference type="GO" id="GO:0008360">
    <property type="term" value="P:regulation of cell shape"/>
    <property type="evidence" value="ECO:0007669"/>
    <property type="project" value="UniProtKB-KW"/>
</dbReference>
<dbReference type="Pfam" id="PF04101">
    <property type="entry name" value="Glyco_tran_28_C"/>
    <property type="match status" value="1"/>
</dbReference>
<evidence type="ECO:0000256" key="6">
    <source>
        <dbReference type="ARBA" id="ARBA00022984"/>
    </source>
</evidence>
<comment type="caution">
    <text evidence="13">The sequence shown here is derived from an EMBL/GenBank/DDBJ whole genome shotgun (WGS) entry which is preliminary data.</text>
</comment>
<evidence type="ECO:0000313" key="13">
    <source>
        <dbReference type="EMBL" id="PIR87764.1"/>
    </source>
</evidence>
<dbReference type="UniPathway" id="UPA00219"/>
<keyword evidence="5 10" id="KW-0133">Cell shape</keyword>
<evidence type="ECO:0000256" key="10">
    <source>
        <dbReference type="HAMAP-Rule" id="MF_00033"/>
    </source>
</evidence>
<dbReference type="SUPFAM" id="SSF53756">
    <property type="entry name" value="UDP-Glycosyltransferase/glycogen phosphorylase"/>
    <property type="match status" value="1"/>
</dbReference>
<dbReference type="GO" id="GO:0051991">
    <property type="term" value="F:UDP-N-acetyl-D-glucosamine:N-acetylmuramoyl-L-alanyl-D-glutamyl-meso-2,6-diaminopimelyl-D-alanyl-D-alanine-diphosphoundecaprenol 4-beta-N-acetylglucosaminlytransferase activity"/>
    <property type="evidence" value="ECO:0007669"/>
    <property type="project" value="RHEA"/>
</dbReference>
<dbReference type="GO" id="GO:0009252">
    <property type="term" value="P:peptidoglycan biosynthetic process"/>
    <property type="evidence" value="ECO:0007669"/>
    <property type="project" value="UniProtKB-UniRule"/>
</dbReference>
<keyword evidence="9 10" id="KW-0961">Cell wall biogenesis/degradation</keyword>
<protein>
    <recommendedName>
        <fullName evidence="10">UDP-N-acetylglucosamine--N-acetylmuramyl-(pentapeptide) pyrophosphoryl-undecaprenol N-acetylglucosamine transferase</fullName>
        <ecNumber evidence="10">2.4.1.227</ecNumber>
    </recommendedName>
    <alternativeName>
        <fullName evidence="10">Undecaprenyl-PP-MurNAc-pentapeptide-UDPGlcNAc GlcNAc transferase</fullName>
    </alternativeName>
</protein>
<keyword evidence="3 10" id="KW-0328">Glycosyltransferase</keyword>